<gene>
    <name evidence="2" type="ORF">pmac_cds_40</name>
</gene>
<accession>A0A2U7UE38</accession>
<sequence length="158" mass="17963">MFDADDAVARHMERNRPCSMARTLWRIGADKADVDTGKVMELYVMTSAEGDTAVYAGAQVRRVWTRLFEAPHGRGLWGSAFFSKARDALGSVVLFCAVKHIDDLYMFLGIGEDADRVRHHFRLRREAPQRRRYGAAKKATQRKAHGPPQPPTLFWRST</sequence>
<dbReference type="GeneID" id="36841183"/>
<dbReference type="EMBL" id="MG011691">
    <property type="protein sequence ID" value="AVK76728.1"/>
    <property type="molecule type" value="Genomic_DNA"/>
</dbReference>
<dbReference type="KEGG" id="vg:36841183"/>
<name>A0A2U7UE38_9VIRU</name>
<reference evidence="2" key="1">
    <citation type="journal article" date="2018" name="Nat. Commun.">
        <title>Diversity and evolution of the emerging Pandoraviridae family.</title>
        <authorList>
            <person name="Legendre M."/>
            <person name="Fabre E."/>
            <person name="Poirot O."/>
            <person name="Jeudy S."/>
            <person name="Lartigue A."/>
            <person name="Alempic J.M."/>
            <person name="Beucher L."/>
            <person name="Philippe N."/>
            <person name="Bertaux L."/>
            <person name="Christo-Foroux E."/>
            <person name="Labadie K."/>
            <person name="Coute Y."/>
            <person name="Abergel C."/>
            <person name="Claverie J.M."/>
        </authorList>
    </citation>
    <scope>NUCLEOTIDE SEQUENCE [LARGE SCALE GENOMIC DNA]</scope>
    <source>
        <strain evidence="2">Macleodensis</strain>
    </source>
</reference>
<feature type="region of interest" description="Disordered" evidence="1">
    <location>
        <begin position="129"/>
        <end position="158"/>
    </location>
</feature>
<organism evidence="2">
    <name type="scientific">Pandoravirus macleodensis</name>
    <dbReference type="NCBI Taxonomy" id="2107707"/>
    <lineage>
        <taxon>Viruses</taxon>
        <taxon>Pandoravirus</taxon>
    </lineage>
</organism>
<evidence type="ECO:0000313" key="2">
    <source>
        <dbReference type="EMBL" id="AVK76728.1"/>
    </source>
</evidence>
<dbReference type="RefSeq" id="YP_009480724.1">
    <property type="nucleotide sequence ID" value="NC_037665.1"/>
</dbReference>
<protein>
    <submittedName>
        <fullName evidence="2">Uncharacterized protein</fullName>
    </submittedName>
</protein>
<dbReference type="Proteomes" id="UP000249758">
    <property type="component" value="Segment"/>
</dbReference>
<proteinExistence type="predicted"/>
<evidence type="ECO:0000256" key="1">
    <source>
        <dbReference type="SAM" id="MobiDB-lite"/>
    </source>
</evidence>
<feature type="compositionally biased region" description="Basic residues" evidence="1">
    <location>
        <begin position="130"/>
        <end position="145"/>
    </location>
</feature>